<reference evidence="2" key="1">
    <citation type="journal article" date="2023" name="Insect Mol. Biol.">
        <title>Genome sequencing provides insights into the evolution of gene families encoding plant cell wall-degrading enzymes in longhorned beetles.</title>
        <authorList>
            <person name="Shin N.R."/>
            <person name="Okamura Y."/>
            <person name="Kirsch R."/>
            <person name="Pauchet Y."/>
        </authorList>
    </citation>
    <scope>NUCLEOTIDE SEQUENCE</scope>
    <source>
        <strain evidence="2">RBIC_L_NR</strain>
    </source>
</reference>
<dbReference type="InterPro" id="IPR036397">
    <property type="entry name" value="RNaseH_sf"/>
</dbReference>
<sequence>MFGGAKEVTSFPFQSFSCWNKLCRVVAYCLRFLFNCKNIIDNRLLGPLSFNEIKLASLCLVKLSQGESFAEEIAYLKSKGVVGQKSKLINLLPFVHTDNTLTVKGRLENSNYSFDKVHPLILSADHYLTKLLFRYEHCRLLHAGPQLLLSSIRESYWVLSARKLARKTVSNCTKCVRVNPKPFTPLMGNLPARRVTPSPPFYNTDVDYAGPLWIANKKRKGSRLSKCYICIFICFSTKCIHMELVTELSTEAFIITMRRFVARCGKPANMYSDNVLIQANIMEVCATPVTTNSARKRQRNTSNWKRNVAKKLRDAFYRTSDKVSQDAFLLKYCTITQTKRRRPKNGTHASKKFQIYCHVRNDSKDNVLVCQPAFLRILGITKHRLAYVMERFFEHGEAPVERKGGDRKSVLYLQRQNAVMNFINQLKCIESHYCRGESARMYLSSDLNIKKLHRMYSELATDEEKVKESYFQYGEKIKRAVDEETKNKIKTEKNIHKARAAAFFSLLKEKGDGLITLSFDCQKKSCITKGSGPKRILFQAALSLQLHHSYRRFQNEKAPLNVKLELVFPVTGHSFLPPDRVFGNIEAKIRKLEVIENPQVYLDLISESSTVIRMGTDCRIFDWKSSLQQVLKLPGQWHFQFKASKRFYLERSLSGNNILVRGEAHYKNDLNVLKSVTKRGQSVRYINLIDINEGNQQLNPLKLRDVNKLLLKHFGEDWRTAEYLEFYNSIIPITLPDIPDENPKQIEEGSGCEFHPEIPSVLI</sequence>
<dbReference type="AlphaFoldDB" id="A0AAV8YH61"/>
<evidence type="ECO:0000259" key="1">
    <source>
        <dbReference type="Pfam" id="PF17921"/>
    </source>
</evidence>
<keyword evidence="3" id="KW-1185">Reference proteome</keyword>
<dbReference type="InterPro" id="IPR041588">
    <property type="entry name" value="Integrase_H2C2"/>
</dbReference>
<dbReference type="Pfam" id="PF17921">
    <property type="entry name" value="Integrase_H2C2"/>
    <property type="match status" value="1"/>
</dbReference>
<dbReference type="InterPro" id="IPR012337">
    <property type="entry name" value="RNaseH-like_sf"/>
</dbReference>
<dbReference type="Gene3D" id="3.30.420.10">
    <property type="entry name" value="Ribonuclease H-like superfamily/Ribonuclease H"/>
    <property type="match status" value="1"/>
</dbReference>
<protein>
    <recommendedName>
        <fullName evidence="1">Integrase zinc-binding domain-containing protein</fullName>
    </recommendedName>
</protein>
<proteinExistence type="predicted"/>
<accession>A0AAV8YH61</accession>
<name>A0AAV8YH61_9CUCU</name>
<feature type="domain" description="Integrase zinc-binding" evidence="1">
    <location>
        <begin position="126"/>
        <end position="180"/>
    </location>
</feature>
<evidence type="ECO:0000313" key="2">
    <source>
        <dbReference type="EMBL" id="KAJ8949785.1"/>
    </source>
</evidence>
<dbReference type="PANTHER" id="PTHR47331:SF1">
    <property type="entry name" value="GAG-LIKE PROTEIN"/>
    <property type="match status" value="1"/>
</dbReference>
<organism evidence="2 3">
    <name type="scientific">Rhamnusium bicolor</name>
    <dbReference type="NCBI Taxonomy" id="1586634"/>
    <lineage>
        <taxon>Eukaryota</taxon>
        <taxon>Metazoa</taxon>
        <taxon>Ecdysozoa</taxon>
        <taxon>Arthropoda</taxon>
        <taxon>Hexapoda</taxon>
        <taxon>Insecta</taxon>
        <taxon>Pterygota</taxon>
        <taxon>Neoptera</taxon>
        <taxon>Endopterygota</taxon>
        <taxon>Coleoptera</taxon>
        <taxon>Polyphaga</taxon>
        <taxon>Cucujiformia</taxon>
        <taxon>Chrysomeloidea</taxon>
        <taxon>Cerambycidae</taxon>
        <taxon>Lepturinae</taxon>
        <taxon>Rhagiini</taxon>
        <taxon>Rhamnusium</taxon>
    </lineage>
</organism>
<dbReference type="EMBL" id="JANEYF010002209">
    <property type="protein sequence ID" value="KAJ8949785.1"/>
    <property type="molecule type" value="Genomic_DNA"/>
</dbReference>
<dbReference type="SUPFAM" id="SSF53098">
    <property type="entry name" value="Ribonuclease H-like"/>
    <property type="match status" value="1"/>
</dbReference>
<dbReference type="PANTHER" id="PTHR47331">
    <property type="entry name" value="PHD-TYPE DOMAIN-CONTAINING PROTEIN"/>
    <property type="match status" value="1"/>
</dbReference>
<dbReference type="GO" id="GO:0003676">
    <property type="term" value="F:nucleic acid binding"/>
    <property type="evidence" value="ECO:0007669"/>
    <property type="project" value="InterPro"/>
</dbReference>
<evidence type="ECO:0000313" key="3">
    <source>
        <dbReference type="Proteomes" id="UP001162156"/>
    </source>
</evidence>
<comment type="caution">
    <text evidence="2">The sequence shown here is derived from an EMBL/GenBank/DDBJ whole genome shotgun (WGS) entry which is preliminary data.</text>
</comment>
<gene>
    <name evidence="2" type="ORF">NQ314_008112</name>
</gene>
<dbReference type="Proteomes" id="UP001162156">
    <property type="component" value="Unassembled WGS sequence"/>
</dbReference>